<gene>
    <name evidence="3" type="ORF">J8J14_10025</name>
</gene>
<dbReference type="Pfam" id="PF00174">
    <property type="entry name" value="Oxidored_molyb"/>
    <property type="match status" value="1"/>
</dbReference>
<organism evidence="3 4">
    <name type="scientific">Pararoseomonas baculiformis</name>
    <dbReference type="NCBI Taxonomy" id="2820812"/>
    <lineage>
        <taxon>Bacteria</taxon>
        <taxon>Pseudomonadati</taxon>
        <taxon>Pseudomonadota</taxon>
        <taxon>Alphaproteobacteria</taxon>
        <taxon>Acetobacterales</taxon>
        <taxon>Acetobacteraceae</taxon>
        <taxon>Pararoseomonas</taxon>
    </lineage>
</organism>
<dbReference type="InterPro" id="IPR000572">
    <property type="entry name" value="OxRdtase_Mopterin-bd_dom"/>
</dbReference>
<comment type="caution">
    <text evidence="3">The sequence shown here is derived from an EMBL/GenBank/DDBJ whole genome shotgun (WGS) entry which is preliminary data.</text>
</comment>
<dbReference type="EMBL" id="JAGIZB010000008">
    <property type="protein sequence ID" value="MBP0445116.1"/>
    <property type="molecule type" value="Genomic_DNA"/>
</dbReference>
<accession>A0ABS4ADM7</accession>
<sequence>MMGIGAAAASTASGRGWAQAPSSAMDEGTSLRRPTQAPILRITGKIQRVNDRDAAIFDRATLEDLGSGSITTNTPWYDGVVRFDGVPMTRLMEAVGATGQTLTAVALNDYSTDIPIADFARFGTLLATRRNGAPMRVSDRGPLFIVYPYDSDPELRARLYYSRSAWSVAQIIVR</sequence>
<keyword evidence="4" id="KW-1185">Reference proteome</keyword>
<evidence type="ECO:0000256" key="1">
    <source>
        <dbReference type="SAM" id="MobiDB-lite"/>
    </source>
</evidence>
<feature type="domain" description="Oxidoreductase molybdopterin-binding" evidence="2">
    <location>
        <begin position="71"/>
        <end position="148"/>
    </location>
</feature>
<evidence type="ECO:0000313" key="3">
    <source>
        <dbReference type="EMBL" id="MBP0445116.1"/>
    </source>
</evidence>
<dbReference type="InterPro" id="IPR036374">
    <property type="entry name" value="OxRdtase_Mopterin-bd_sf"/>
</dbReference>
<dbReference type="Proteomes" id="UP000681594">
    <property type="component" value="Unassembled WGS sequence"/>
</dbReference>
<evidence type="ECO:0000259" key="2">
    <source>
        <dbReference type="Pfam" id="PF00174"/>
    </source>
</evidence>
<dbReference type="SUPFAM" id="SSF56524">
    <property type="entry name" value="Oxidoreductase molybdopterin-binding domain"/>
    <property type="match status" value="1"/>
</dbReference>
<name>A0ABS4ADM7_9PROT</name>
<protein>
    <submittedName>
        <fullName evidence="3">Oxidoreductase</fullName>
    </submittedName>
</protein>
<reference evidence="3 4" key="1">
    <citation type="submission" date="2021-03" db="EMBL/GenBank/DDBJ databases">
        <authorList>
            <person name="So Y."/>
        </authorList>
    </citation>
    <scope>NUCLEOTIDE SEQUENCE [LARGE SCALE GENOMIC DNA]</scope>
    <source>
        <strain evidence="3 4">SSH11</strain>
    </source>
</reference>
<feature type="region of interest" description="Disordered" evidence="1">
    <location>
        <begin position="15"/>
        <end position="36"/>
    </location>
</feature>
<proteinExistence type="predicted"/>
<dbReference type="Gene3D" id="3.90.420.10">
    <property type="entry name" value="Oxidoreductase, molybdopterin-binding domain"/>
    <property type="match status" value="1"/>
</dbReference>
<evidence type="ECO:0000313" key="4">
    <source>
        <dbReference type="Proteomes" id="UP000681594"/>
    </source>
</evidence>